<feature type="non-terminal residue" evidence="1">
    <location>
        <position position="1"/>
    </location>
</feature>
<dbReference type="Proteomes" id="UP000829685">
    <property type="component" value="Unassembled WGS sequence"/>
</dbReference>
<accession>A0A9Q0AHW6</accession>
<evidence type="ECO:0000313" key="1">
    <source>
        <dbReference type="EMBL" id="KAI1845220.1"/>
    </source>
</evidence>
<sequence>MVTIISERCPETTNRWLSFIPPSRDIERAARRAIQDPDSQRPHSQWPDSEINLITPTISTTNPSSRKTWRLDDGANFGAKEQAVDPTADESPQRPMNEPQWGRYLVPIEEVHRRRAELLTNGIHIVPITSDNSYCEVAVPPDSTQFFLRIFPLWSPEQIWEGISQKNWRRLIMNITAEVLSSRQDRGLLRYYEVHYGAIISPIKLAFVMSDILWSDRPVFRRFLKHCIFASLYSLNDPNDAIKHRMMRRDEEEWRSFLSEFCTQRVKTSDVPGPAPIQLASLLQGMLDSASCMCPTWALETNPAALNNLRMFNFLLDGDSQPSPVPC</sequence>
<name>A0A9Q0AHW6_9PEZI</name>
<keyword evidence="2" id="KW-1185">Reference proteome</keyword>
<protein>
    <submittedName>
        <fullName evidence="1">Uncharacterized protein</fullName>
    </submittedName>
</protein>
<comment type="caution">
    <text evidence="1">The sequence shown here is derived from an EMBL/GenBank/DDBJ whole genome shotgun (WGS) entry which is preliminary data.</text>
</comment>
<dbReference type="AlphaFoldDB" id="A0A9Q0AHW6"/>
<evidence type="ECO:0000313" key="2">
    <source>
        <dbReference type="Proteomes" id="UP000829685"/>
    </source>
</evidence>
<organism evidence="1 2">
    <name type="scientific">Neoarthrinium moseri</name>
    <dbReference type="NCBI Taxonomy" id="1658444"/>
    <lineage>
        <taxon>Eukaryota</taxon>
        <taxon>Fungi</taxon>
        <taxon>Dikarya</taxon>
        <taxon>Ascomycota</taxon>
        <taxon>Pezizomycotina</taxon>
        <taxon>Sordariomycetes</taxon>
        <taxon>Xylariomycetidae</taxon>
        <taxon>Amphisphaeriales</taxon>
        <taxon>Apiosporaceae</taxon>
        <taxon>Neoarthrinium</taxon>
    </lineage>
</organism>
<proteinExistence type="predicted"/>
<gene>
    <name evidence="1" type="ORF">JX265_014089</name>
</gene>
<dbReference type="EMBL" id="JAFIMR010000199">
    <property type="protein sequence ID" value="KAI1845220.1"/>
    <property type="molecule type" value="Genomic_DNA"/>
</dbReference>
<reference evidence="1" key="1">
    <citation type="submission" date="2021-03" db="EMBL/GenBank/DDBJ databases">
        <title>Revisited historic fungal species revealed as producer of novel bioactive compounds through whole genome sequencing and comparative genomics.</title>
        <authorList>
            <person name="Vignolle G.A."/>
            <person name="Hochenegger N."/>
            <person name="Mach R.L."/>
            <person name="Mach-Aigner A.R."/>
            <person name="Javad Rahimi M."/>
            <person name="Salim K.A."/>
            <person name="Chan C.M."/>
            <person name="Lim L.B.L."/>
            <person name="Cai F."/>
            <person name="Druzhinina I.S."/>
            <person name="U'Ren J.M."/>
            <person name="Derntl C."/>
        </authorList>
    </citation>
    <scope>NUCLEOTIDE SEQUENCE</scope>
    <source>
        <strain evidence="1">TUCIM 5799</strain>
    </source>
</reference>